<evidence type="ECO:0000313" key="1">
    <source>
        <dbReference type="EMBL" id="WWM70114.1"/>
    </source>
</evidence>
<keyword evidence="2" id="KW-1185">Reference proteome</keyword>
<sequence length="132" mass="14040">MPVVAGAGDLQAGAAGRMVRAMLLLFAVLIGPDLADAARQEVLRQECRLKDEAADVTVCGGRAQKNRYQVTDPAAPYDPKGNFKGAMTERMGWISEGDSGIGSCSNIGPSAGTGCFEKAWRRGLQQKGWLVR</sequence>
<protein>
    <recommendedName>
        <fullName evidence="3">DUF1311 domain-containing protein</fullName>
    </recommendedName>
</protein>
<gene>
    <name evidence="1" type="ORF">V6R86_05315</name>
</gene>
<name>A0ABZ2G169_9SPHN</name>
<evidence type="ECO:0000313" key="2">
    <source>
        <dbReference type="Proteomes" id="UP001382935"/>
    </source>
</evidence>
<organism evidence="1 2">
    <name type="scientific">Sphingomonas kaistensis</name>
    <dbReference type="NCBI Taxonomy" id="298708"/>
    <lineage>
        <taxon>Bacteria</taxon>
        <taxon>Pseudomonadati</taxon>
        <taxon>Pseudomonadota</taxon>
        <taxon>Alphaproteobacteria</taxon>
        <taxon>Sphingomonadales</taxon>
        <taxon>Sphingomonadaceae</taxon>
        <taxon>Sphingomonas</taxon>
    </lineage>
</organism>
<dbReference type="Proteomes" id="UP001382935">
    <property type="component" value="Chromosome"/>
</dbReference>
<dbReference type="RefSeq" id="WP_338502730.1">
    <property type="nucleotide sequence ID" value="NZ_CP145607.1"/>
</dbReference>
<evidence type="ECO:0008006" key="3">
    <source>
        <dbReference type="Google" id="ProtNLM"/>
    </source>
</evidence>
<accession>A0ABZ2G169</accession>
<proteinExistence type="predicted"/>
<reference evidence="1 2" key="1">
    <citation type="submission" date="2024-02" db="EMBL/GenBank/DDBJ databases">
        <title>Full genome sequence of Sphingomonas kaistensis.</title>
        <authorList>
            <person name="Poletto B.L."/>
            <person name="Silva G."/>
            <person name="Galante D."/>
            <person name="Campos K.R."/>
            <person name="Santos M.B.N."/>
            <person name="Sacchi C.T."/>
        </authorList>
    </citation>
    <scope>NUCLEOTIDE SEQUENCE [LARGE SCALE GENOMIC DNA]</scope>
    <source>
        <strain evidence="1 2">MA4R</strain>
    </source>
</reference>
<dbReference type="EMBL" id="CP145607">
    <property type="protein sequence ID" value="WWM70114.1"/>
    <property type="molecule type" value="Genomic_DNA"/>
</dbReference>